<evidence type="ECO:0000256" key="1">
    <source>
        <dbReference type="SAM" id="MobiDB-lite"/>
    </source>
</evidence>
<accession>A0A136IIB1</accession>
<dbReference type="EMBL" id="KQ964355">
    <property type="protein sequence ID" value="KXJ84691.1"/>
    <property type="molecule type" value="Genomic_DNA"/>
</dbReference>
<organism evidence="2 3">
    <name type="scientific">Microdochium bolleyi</name>
    <dbReference type="NCBI Taxonomy" id="196109"/>
    <lineage>
        <taxon>Eukaryota</taxon>
        <taxon>Fungi</taxon>
        <taxon>Dikarya</taxon>
        <taxon>Ascomycota</taxon>
        <taxon>Pezizomycotina</taxon>
        <taxon>Sordariomycetes</taxon>
        <taxon>Xylariomycetidae</taxon>
        <taxon>Xylariales</taxon>
        <taxon>Microdochiaceae</taxon>
        <taxon>Microdochium</taxon>
    </lineage>
</organism>
<dbReference type="InParanoid" id="A0A136IIB1"/>
<keyword evidence="3" id="KW-1185">Reference proteome</keyword>
<name>A0A136IIB1_9PEZI</name>
<dbReference type="AlphaFoldDB" id="A0A136IIB1"/>
<proteinExistence type="predicted"/>
<feature type="region of interest" description="Disordered" evidence="1">
    <location>
        <begin position="19"/>
        <end position="64"/>
    </location>
</feature>
<reference evidence="3" key="1">
    <citation type="submission" date="2016-02" db="EMBL/GenBank/DDBJ databases">
        <title>Draft genome sequence of Microdochium bolleyi, a fungal endophyte of beachgrass.</title>
        <authorList>
            <consortium name="DOE Joint Genome Institute"/>
            <person name="David A.S."/>
            <person name="May G."/>
            <person name="Haridas S."/>
            <person name="Lim J."/>
            <person name="Wang M."/>
            <person name="Labutti K."/>
            <person name="Lipzen A."/>
            <person name="Barry K."/>
            <person name="Grigoriev I.V."/>
        </authorList>
    </citation>
    <scope>NUCLEOTIDE SEQUENCE [LARGE SCALE GENOMIC DNA]</scope>
    <source>
        <strain evidence="3">J235TASD1</strain>
    </source>
</reference>
<evidence type="ECO:0000313" key="3">
    <source>
        <dbReference type="Proteomes" id="UP000070501"/>
    </source>
</evidence>
<feature type="compositionally biased region" description="Basic and acidic residues" evidence="1">
    <location>
        <begin position="24"/>
        <end position="38"/>
    </location>
</feature>
<evidence type="ECO:0000313" key="2">
    <source>
        <dbReference type="EMBL" id="KXJ84691.1"/>
    </source>
</evidence>
<dbReference type="Proteomes" id="UP000070501">
    <property type="component" value="Unassembled WGS sequence"/>
</dbReference>
<gene>
    <name evidence="2" type="ORF">Micbo1qcDRAFT_170036</name>
</gene>
<feature type="compositionally biased region" description="Polar residues" evidence="1">
    <location>
        <begin position="52"/>
        <end position="64"/>
    </location>
</feature>
<protein>
    <submittedName>
        <fullName evidence="2">Uncharacterized protein</fullName>
    </submittedName>
</protein>
<sequence>MAKLVKDEDKEHLHHLLGQWYDARAQRDRASSKPRSPDRATTATTRKRLPTSKRSSNGPSRLRS</sequence>